<dbReference type="GO" id="GO:0015833">
    <property type="term" value="P:peptide transport"/>
    <property type="evidence" value="ECO:0007669"/>
    <property type="project" value="TreeGrafter"/>
</dbReference>
<dbReference type="CDD" id="cd08498">
    <property type="entry name" value="PBP2_NikA_DppA_OppA_like_2"/>
    <property type="match status" value="1"/>
</dbReference>
<dbReference type="InterPro" id="IPR039424">
    <property type="entry name" value="SBP_5"/>
</dbReference>
<feature type="signal peptide" evidence="5">
    <location>
        <begin position="1"/>
        <end position="24"/>
    </location>
</feature>
<dbReference type="SUPFAM" id="SSF53850">
    <property type="entry name" value="Periplasmic binding protein-like II"/>
    <property type="match status" value="1"/>
</dbReference>
<evidence type="ECO:0000256" key="4">
    <source>
        <dbReference type="ARBA" id="ARBA00022729"/>
    </source>
</evidence>
<evidence type="ECO:0000256" key="2">
    <source>
        <dbReference type="ARBA" id="ARBA00005695"/>
    </source>
</evidence>
<dbReference type="GO" id="GO:0043190">
    <property type="term" value="C:ATP-binding cassette (ABC) transporter complex"/>
    <property type="evidence" value="ECO:0007669"/>
    <property type="project" value="InterPro"/>
</dbReference>
<accession>A0A9X0QWM8</accession>
<protein>
    <submittedName>
        <fullName evidence="7">ABC transporter substrate-binding protein</fullName>
    </submittedName>
</protein>
<dbReference type="InterPro" id="IPR000914">
    <property type="entry name" value="SBP_5_dom"/>
</dbReference>
<keyword evidence="3" id="KW-0813">Transport</keyword>
<keyword evidence="8" id="KW-1185">Reference proteome</keyword>
<dbReference type="AlphaFoldDB" id="A0A9X0QWM8"/>
<dbReference type="Pfam" id="PF00496">
    <property type="entry name" value="SBP_bac_5"/>
    <property type="match status" value="1"/>
</dbReference>
<dbReference type="GO" id="GO:0030288">
    <property type="term" value="C:outer membrane-bounded periplasmic space"/>
    <property type="evidence" value="ECO:0007669"/>
    <property type="project" value="UniProtKB-ARBA"/>
</dbReference>
<dbReference type="PANTHER" id="PTHR30290:SF9">
    <property type="entry name" value="OLIGOPEPTIDE-BINDING PROTEIN APPA"/>
    <property type="match status" value="1"/>
</dbReference>
<name>A0A9X0QWM8_9PROT</name>
<dbReference type="EMBL" id="JACOMF010000004">
    <property type="protein sequence ID" value="MBC4014797.1"/>
    <property type="molecule type" value="Genomic_DNA"/>
</dbReference>
<evidence type="ECO:0000256" key="1">
    <source>
        <dbReference type="ARBA" id="ARBA00004418"/>
    </source>
</evidence>
<keyword evidence="4 5" id="KW-0732">Signal</keyword>
<feature type="domain" description="Solute-binding protein family 5" evidence="6">
    <location>
        <begin position="68"/>
        <end position="438"/>
    </location>
</feature>
<proteinExistence type="inferred from homology"/>
<dbReference type="RefSeq" id="WP_186769561.1">
    <property type="nucleotide sequence ID" value="NZ_JACOMF010000004.1"/>
</dbReference>
<feature type="chain" id="PRO_5040975523" evidence="5">
    <location>
        <begin position="25"/>
        <end position="532"/>
    </location>
</feature>
<gene>
    <name evidence="7" type="ORF">H7965_05615</name>
</gene>
<evidence type="ECO:0000313" key="7">
    <source>
        <dbReference type="EMBL" id="MBC4014797.1"/>
    </source>
</evidence>
<dbReference type="GO" id="GO:1904680">
    <property type="term" value="F:peptide transmembrane transporter activity"/>
    <property type="evidence" value="ECO:0007669"/>
    <property type="project" value="TreeGrafter"/>
</dbReference>
<evidence type="ECO:0000256" key="3">
    <source>
        <dbReference type="ARBA" id="ARBA00022448"/>
    </source>
</evidence>
<dbReference type="Gene3D" id="3.40.190.10">
    <property type="entry name" value="Periplasmic binding protein-like II"/>
    <property type="match status" value="1"/>
</dbReference>
<evidence type="ECO:0000313" key="8">
    <source>
        <dbReference type="Proteomes" id="UP000600101"/>
    </source>
</evidence>
<evidence type="ECO:0000259" key="6">
    <source>
        <dbReference type="Pfam" id="PF00496"/>
    </source>
</evidence>
<dbReference type="PIRSF" id="PIRSF002741">
    <property type="entry name" value="MppA"/>
    <property type="match status" value="1"/>
</dbReference>
<comment type="caution">
    <text evidence="7">The sequence shown here is derived from an EMBL/GenBank/DDBJ whole genome shotgun (WGS) entry which is preliminary data.</text>
</comment>
<dbReference type="Gene3D" id="3.90.76.10">
    <property type="entry name" value="Dipeptide-binding Protein, Domain 1"/>
    <property type="match status" value="1"/>
</dbReference>
<dbReference type="Gene3D" id="3.10.105.10">
    <property type="entry name" value="Dipeptide-binding Protein, Domain 3"/>
    <property type="match status" value="1"/>
</dbReference>
<dbReference type="PANTHER" id="PTHR30290">
    <property type="entry name" value="PERIPLASMIC BINDING COMPONENT OF ABC TRANSPORTER"/>
    <property type="match status" value="1"/>
</dbReference>
<reference evidence="7" key="1">
    <citation type="submission" date="2020-08" db="EMBL/GenBank/DDBJ databases">
        <authorList>
            <person name="Hu Y."/>
            <person name="Nguyen S.V."/>
            <person name="Li F."/>
            <person name="Fanning S."/>
        </authorList>
    </citation>
    <scope>NUCLEOTIDE SEQUENCE</scope>
    <source>
        <strain evidence="7">SYSU D8009</strain>
    </source>
</reference>
<evidence type="ECO:0000256" key="5">
    <source>
        <dbReference type="SAM" id="SignalP"/>
    </source>
</evidence>
<dbReference type="Proteomes" id="UP000600101">
    <property type="component" value="Unassembled WGS sequence"/>
</dbReference>
<comment type="subcellular location">
    <subcellularLocation>
        <location evidence="1">Periplasm</location>
    </subcellularLocation>
</comment>
<sequence>MTKGLQAAAAAASLAFLLAGAAAAQTLTMGVGAPVTSLDPHYHQLSPNTAVAQMIFGGLTGTDGSARVVANLAESWRAVDETTWEFKLRQGVRFHNGSEFTAEDVAFTFQRVPNVPNSPSSYAIYTRPIRQVEIVDSHTLRLRTAVPYPLMPTDLANIMILDRETHGSATTEGFNAGPMAVGTGPFRMASHRNGDRIEFERNDAYWGTRPHWQRVTYRMITNDAARTAALLAGDVEIIDQVPTSDLGKLRVDQRLALSEVTGLRLIFLGFDHSRTEASPFVTDNDGKPIPQNPLKDVRVRRALSMAIDRAAIVERVMEGAAIPSGQFLPDGAFGHVPGLVPPRPDTEAAKRLLAEAGFPQGFRLTLHGPNDRYPNDSRIIQAIGQMWTRAGVRTSVEALPWTTFIGRASRQELSSFLVGWGTSSGEASNPLRNLVATADRDKGYGASNRGRYSNPEVDRLLEAGMRELDDAKREALLQQATRVAFEDVGIVPLHIQKNTWAMRRGLAHNARADELTRAQDVRPAATAGTAAR</sequence>
<organism evidence="7 8">
    <name type="scientific">Siccirubricoccus deserti</name>
    <dbReference type="NCBI Taxonomy" id="2013562"/>
    <lineage>
        <taxon>Bacteria</taxon>
        <taxon>Pseudomonadati</taxon>
        <taxon>Pseudomonadota</taxon>
        <taxon>Alphaproteobacteria</taxon>
        <taxon>Acetobacterales</taxon>
        <taxon>Roseomonadaceae</taxon>
        <taxon>Siccirubricoccus</taxon>
    </lineage>
</organism>
<dbReference type="InterPro" id="IPR030678">
    <property type="entry name" value="Peptide/Ni-bd"/>
</dbReference>
<comment type="similarity">
    <text evidence="2">Belongs to the bacterial solute-binding protein 5 family.</text>
</comment>